<accession>A0ABQ4NEI0</accession>
<protein>
    <submittedName>
        <fullName evidence="1">Uncharacterized protein</fullName>
    </submittedName>
</protein>
<evidence type="ECO:0000313" key="1">
    <source>
        <dbReference type="EMBL" id="GIQ66626.1"/>
    </source>
</evidence>
<comment type="caution">
    <text evidence="1">The sequence shown here is derived from an EMBL/GenBank/DDBJ whole genome shotgun (WGS) entry which is preliminary data.</text>
</comment>
<dbReference type="InterPro" id="IPR024747">
    <property type="entry name" value="Pyridox_Oxase-rel"/>
</dbReference>
<reference evidence="1 2" key="1">
    <citation type="submission" date="2021-04" db="EMBL/GenBank/DDBJ databases">
        <title>Draft genome sequence of Paenibacillus cisolokensis, LC2-13A.</title>
        <authorList>
            <person name="Uke A."/>
            <person name="Chhe C."/>
            <person name="Baramee S."/>
            <person name="Kosugi A."/>
        </authorList>
    </citation>
    <scope>NUCLEOTIDE SEQUENCE [LARGE SCALE GENOMIC DNA]</scope>
    <source>
        <strain evidence="1 2">LC2-13A</strain>
    </source>
</reference>
<dbReference type="Proteomes" id="UP000680304">
    <property type="component" value="Unassembled WGS sequence"/>
</dbReference>
<dbReference type="InterPro" id="IPR012349">
    <property type="entry name" value="Split_barrel_FMN-bd"/>
</dbReference>
<organism evidence="1 2">
    <name type="scientific">Paenibacillus cisolokensis</name>
    <dbReference type="NCBI Taxonomy" id="1658519"/>
    <lineage>
        <taxon>Bacteria</taxon>
        <taxon>Bacillati</taxon>
        <taxon>Bacillota</taxon>
        <taxon>Bacilli</taxon>
        <taxon>Bacillales</taxon>
        <taxon>Paenibacillaceae</taxon>
        <taxon>Paenibacillus</taxon>
    </lineage>
</organism>
<proteinExistence type="predicted"/>
<gene>
    <name evidence="1" type="ORF">PACILC2_51940</name>
</gene>
<dbReference type="SUPFAM" id="SSF50475">
    <property type="entry name" value="FMN-binding split barrel"/>
    <property type="match status" value="1"/>
</dbReference>
<keyword evidence="2" id="KW-1185">Reference proteome</keyword>
<sequence>MDRIAADPRVAFAVAKEYAVIPSYFSDPFLACPATAYFKSVLIRGTARPVEDIGEKAGALEALMRKLQPEGGYRPIAADDPEYRKRLAGVAVVKIEIESITGKFKFGQNASGKMRGAIADGLRRRGRELDDETVRLMDRYCPHHRQADH</sequence>
<dbReference type="PANTHER" id="PTHR34071">
    <property type="entry name" value="5-NITROIMIDAZOLE ANTIBIOTICS RESISTANCE PROTEIN, NIMA-FAMILY-RELATED PROTEIN-RELATED"/>
    <property type="match status" value="1"/>
</dbReference>
<dbReference type="PANTHER" id="PTHR34071:SF2">
    <property type="entry name" value="FLAVIN-NUCLEOTIDE-BINDING PROTEIN"/>
    <property type="match status" value="1"/>
</dbReference>
<dbReference type="Pfam" id="PF12900">
    <property type="entry name" value="Pyridox_ox_2"/>
    <property type="match status" value="1"/>
</dbReference>
<evidence type="ECO:0000313" key="2">
    <source>
        <dbReference type="Proteomes" id="UP000680304"/>
    </source>
</evidence>
<name>A0ABQ4NEI0_9BACL</name>
<dbReference type="Gene3D" id="2.30.110.10">
    <property type="entry name" value="Electron Transport, Fmn-binding Protein, Chain A"/>
    <property type="match status" value="1"/>
</dbReference>
<dbReference type="EMBL" id="BOVJ01000197">
    <property type="protein sequence ID" value="GIQ66626.1"/>
    <property type="molecule type" value="Genomic_DNA"/>
</dbReference>